<dbReference type="PANTHER" id="PTHR33053:SF9">
    <property type="entry name" value="AGAP000105-PA"/>
    <property type="match status" value="1"/>
</dbReference>
<gene>
    <name evidence="1" type="ORF">HHUSO_G5180</name>
</gene>
<dbReference type="PANTHER" id="PTHR33053">
    <property type="entry name" value="PROTEIN, PUTATIVE-RELATED"/>
    <property type="match status" value="1"/>
</dbReference>
<name>A0ABR1A0J3_HUSHU</name>
<evidence type="ECO:0000313" key="1">
    <source>
        <dbReference type="EMBL" id="KAK6490594.1"/>
    </source>
</evidence>
<dbReference type="Proteomes" id="UP001369086">
    <property type="component" value="Unassembled WGS sequence"/>
</dbReference>
<accession>A0ABR1A0J3</accession>
<protein>
    <submittedName>
        <fullName evidence="1">Uncharacterized protein</fullName>
    </submittedName>
</protein>
<sequence length="301" mass="34850">MTFPEVDDAPRTDAMFDEMIDEEHHRGDSILRQLKVGMVSPFPLDFMHLVCLGIMRRILLLWMKGPLPTRIGGQQIMSFICFMPREFARTLQTFLLYTGLFALKIKIPDALYSNFLLLHASVTILCSQSMCPQYCDYAEQLLVLFVQHFSSMYDNMVVCNVHGLNHLANDVKKFVPLQNFSAFPFENYLNTIKRLIRKPKCPLQQVIRRLSEKKVQFKRVCKMEHFSGPLHSNILSGFRQFKELYMDTFMISVNKGDKAILVDQHIFLIKNNIAVDDIISVVCQSFLLKPLSFNILRILSS</sequence>
<evidence type="ECO:0000313" key="2">
    <source>
        <dbReference type="Proteomes" id="UP001369086"/>
    </source>
</evidence>
<keyword evidence="2" id="KW-1185">Reference proteome</keyword>
<dbReference type="EMBL" id="JAHFZB010000004">
    <property type="protein sequence ID" value="KAK6490594.1"/>
    <property type="molecule type" value="Genomic_DNA"/>
</dbReference>
<organism evidence="1 2">
    <name type="scientific">Huso huso</name>
    <name type="common">Beluga</name>
    <name type="synonym">Acipenser huso</name>
    <dbReference type="NCBI Taxonomy" id="61971"/>
    <lineage>
        <taxon>Eukaryota</taxon>
        <taxon>Metazoa</taxon>
        <taxon>Chordata</taxon>
        <taxon>Craniata</taxon>
        <taxon>Vertebrata</taxon>
        <taxon>Euteleostomi</taxon>
        <taxon>Actinopterygii</taxon>
        <taxon>Chondrostei</taxon>
        <taxon>Acipenseriformes</taxon>
        <taxon>Acipenseridae</taxon>
        <taxon>Huso</taxon>
    </lineage>
</organism>
<proteinExistence type="predicted"/>
<reference evidence="1 2" key="1">
    <citation type="submission" date="2021-05" db="EMBL/GenBank/DDBJ databases">
        <authorList>
            <person name="Zahm M."/>
            <person name="Klopp C."/>
            <person name="Cabau C."/>
            <person name="Kuhl H."/>
            <person name="Suciu R."/>
            <person name="Ciorpac M."/>
            <person name="Holostenco D."/>
            <person name="Gessner J."/>
            <person name="Wuertz S."/>
            <person name="Hohne C."/>
            <person name="Stock M."/>
            <person name="Gislard M."/>
            <person name="Lluch J."/>
            <person name="Milhes M."/>
            <person name="Lampietro C."/>
            <person name="Lopez Roques C."/>
            <person name="Donnadieu C."/>
            <person name="Du K."/>
            <person name="Schartl M."/>
            <person name="Guiguen Y."/>
        </authorList>
    </citation>
    <scope>NUCLEOTIDE SEQUENCE [LARGE SCALE GENOMIC DNA]</scope>
    <source>
        <strain evidence="1">Hh-F2</strain>
        <tissue evidence="1">Blood</tissue>
    </source>
</reference>
<comment type="caution">
    <text evidence="1">The sequence shown here is derived from an EMBL/GenBank/DDBJ whole genome shotgun (WGS) entry which is preliminary data.</text>
</comment>